<protein>
    <submittedName>
        <fullName evidence="1">Uncharacterized protein</fullName>
    </submittedName>
</protein>
<organism evidence="1 2">
    <name type="scientific">Geomonas silvestris</name>
    <dbReference type="NCBI Taxonomy" id="2740184"/>
    <lineage>
        <taxon>Bacteria</taxon>
        <taxon>Pseudomonadati</taxon>
        <taxon>Thermodesulfobacteriota</taxon>
        <taxon>Desulfuromonadia</taxon>
        <taxon>Geobacterales</taxon>
        <taxon>Geobacteraceae</taxon>
        <taxon>Geomonas</taxon>
    </lineage>
</organism>
<sequence length="78" mass="8674">MDDDKLKYMASTVAQNADIAEKLDKVLAGPNDRAYVMCSYTDCKLSSKGRCTIFTILDVPRMKTGQPCDRYESAVKMG</sequence>
<comment type="caution">
    <text evidence="1">The sequence shown here is derived from an EMBL/GenBank/DDBJ whole genome shotgun (WGS) entry which is preliminary data.</text>
</comment>
<gene>
    <name evidence="1" type="ORF">GMST_39800</name>
</gene>
<dbReference type="RefSeq" id="WP_246399932.1">
    <property type="nucleotide sequence ID" value="NZ_BLXX01000017.1"/>
</dbReference>
<reference evidence="2" key="1">
    <citation type="submission" date="2020-06" db="EMBL/GenBank/DDBJ databases">
        <title>Draft genomic sequence of Geomonas sp. Red330.</title>
        <authorList>
            <person name="Itoh H."/>
            <person name="Zhenxing X."/>
            <person name="Ushijima N."/>
            <person name="Masuda Y."/>
            <person name="Shiratori Y."/>
            <person name="Senoo K."/>
        </authorList>
    </citation>
    <scope>NUCLEOTIDE SEQUENCE [LARGE SCALE GENOMIC DNA]</scope>
    <source>
        <strain evidence="2">Red330</strain>
    </source>
</reference>
<keyword evidence="2" id="KW-1185">Reference proteome</keyword>
<evidence type="ECO:0000313" key="1">
    <source>
        <dbReference type="EMBL" id="GFO61655.1"/>
    </source>
</evidence>
<accession>A0A6V8MNL6</accession>
<name>A0A6V8MNL6_9BACT</name>
<proteinExistence type="predicted"/>
<dbReference type="Proteomes" id="UP000556026">
    <property type="component" value="Unassembled WGS sequence"/>
</dbReference>
<dbReference type="AlphaFoldDB" id="A0A6V8MNL6"/>
<evidence type="ECO:0000313" key="2">
    <source>
        <dbReference type="Proteomes" id="UP000556026"/>
    </source>
</evidence>
<dbReference type="EMBL" id="BLXX01000017">
    <property type="protein sequence ID" value="GFO61655.1"/>
    <property type="molecule type" value="Genomic_DNA"/>
</dbReference>